<dbReference type="SUPFAM" id="SSF117892">
    <property type="entry name" value="Band 7/SPFH domain"/>
    <property type="match status" value="1"/>
</dbReference>
<name>A0A3L7AKF7_9HYPH</name>
<dbReference type="PRINTS" id="PR00721">
    <property type="entry name" value="STOMATIN"/>
</dbReference>
<reference evidence="9 10" key="1">
    <citation type="submission" date="2018-10" db="EMBL/GenBank/DDBJ databases">
        <title>Xanthobacter tagetidis genome sequencing and assembly.</title>
        <authorList>
            <person name="Maclea K.S."/>
            <person name="Goen A.E."/>
            <person name="Fatima S.A."/>
        </authorList>
    </citation>
    <scope>NUCLEOTIDE SEQUENCE [LARGE SCALE GENOMIC DNA]</scope>
    <source>
        <strain evidence="9 10">ATCC 700314</strain>
    </source>
</reference>
<comment type="function">
    <text evidence="6">HflC and HflK could regulate a protease.</text>
</comment>
<dbReference type="AlphaFoldDB" id="A0A3L7AKF7"/>
<proteinExistence type="inferred from homology"/>
<gene>
    <name evidence="9" type="primary">hflC</name>
    <name evidence="9" type="ORF">D9R14_05305</name>
</gene>
<comment type="subcellular location">
    <subcellularLocation>
        <location evidence="1">Membrane</location>
        <topology evidence="1">Single-pass membrane protein</topology>
    </subcellularLocation>
</comment>
<dbReference type="GO" id="GO:0016020">
    <property type="term" value="C:membrane"/>
    <property type="evidence" value="ECO:0007669"/>
    <property type="project" value="UniProtKB-SubCell"/>
</dbReference>
<dbReference type="CDD" id="cd03405">
    <property type="entry name" value="SPFH_HflC"/>
    <property type="match status" value="1"/>
</dbReference>
<keyword evidence="3" id="KW-0812">Transmembrane</keyword>
<dbReference type="Gene3D" id="3.30.479.30">
    <property type="entry name" value="Band 7 domain"/>
    <property type="match status" value="1"/>
</dbReference>
<comment type="caution">
    <text evidence="9">The sequence shown here is derived from an EMBL/GenBank/DDBJ whole genome shotgun (WGS) entry which is preliminary data.</text>
</comment>
<dbReference type="RefSeq" id="WP_121622269.1">
    <property type="nucleotide sequence ID" value="NZ_JACIIW010000006.1"/>
</dbReference>
<feature type="domain" description="Band 7" evidence="8">
    <location>
        <begin position="23"/>
        <end position="185"/>
    </location>
</feature>
<evidence type="ECO:0000256" key="7">
    <source>
        <dbReference type="SAM" id="MobiDB-lite"/>
    </source>
</evidence>
<dbReference type="EMBL" id="RCTF01000003">
    <property type="protein sequence ID" value="RLP80475.1"/>
    <property type="molecule type" value="Genomic_DNA"/>
</dbReference>
<dbReference type="Proteomes" id="UP000269692">
    <property type="component" value="Unassembled WGS sequence"/>
</dbReference>
<dbReference type="PIRSF" id="PIRSF005651">
    <property type="entry name" value="HflC"/>
    <property type="match status" value="1"/>
</dbReference>
<dbReference type="PANTHER" id="PTHR42911:SF1">
    <property type="entry name" value="MODULATOR OF FTSH PROTEASE HFLC"/>
    <property type="match status" value="1"/>
</dbReference>
<keyword evidence="9" id="KW-0378">Hydrolase</keyword>
<evidence type="ECO:0000256" key="5">
    <source>
        <dbReference type="ARBA" id="ARBA00023136"/>
    </source>
</evidence>
<keyword evidence="9" id="KW-0645">Protease</keyword>
<evidence type="ECO:0000259" key="8">
    <source>
        <dbReference type="SMART" id="SM00244"/>
    </source>
</evidence>
<evidence type="ECO:0000256" key="1">
    <source>
        <dbReference type="ARBA" id="ARBA00004167"/>
    </source>
</evidence>
<dbReference type="NCBIfam" id="TIGR01932">
    <property type="entry name" value="hflC"/>
    <property type="match status" value="1"/>
</dbReference>
<comment type="similarity">
    <text evidence="2 6">Belongs to the band 7/mec-2 family. HflC subfamily.</text>
</comment>
<feature type="compositionally biased region" description="Pro residues" evidence="7">
    <location>
        <begin position="293"/>
        <end position="304"/>
    </location>
</feature>
<evidence type="ECO:0000256" key="3">
    <source>
        <dbReference type="ARBA" id="ARBA00022692"/>
    </source>
</evidence>
<dbReference type="InterPro" id="IPR001107">
    <property type="entry name" value="Band_7"/>
</dbReference>
<dbReference type="OrthoDB" id="9812991at2"/>
<organism evidence="9 10">
    <name type="scientific">Xanthobacter tagetidis</name>
    <dbReference type="NCBI Taxonomy" id="60216"/>
    <lineage>
        <taxon>Bacteria</taxon>
        <taxon>Pseudomonadati</taxon>
        <taxon>Pseudomonadota</taxon>
        <taxon>Alphaproteobacteria</taxon>
        <taxon>Hyphomicrobiales</taxon>
        <taxon>Xanthobacteraceae</taxon>
        <taxon>Xanthobacter</taxon>
    </lineage>
</organism>
<dbReference type="InterPro" id="IPR036013">
    <property type="entry name" value="Band_7/SPFH_dom_sf"/>
</dbReference>
<dbReference type="SMART" id="SM00244">
    <property type="entry name" value="PHB"/>
    <property type="match status" value="1"/>
</dbReference>
<keyword evidence="4" id="KW-1133">Transmembrane helix</keyword>
<evidence type="ECO:0000256" key="6">
    <source>
        <dbReference type="PIRNR" id="PIRNR005651"/>
    </source>
</evidence>
<dbReference type="Pfam" id="PF01145">
    <property type="entry name" value="Band_7"/>
    <property type="match status" value="1"/>
</dbReference>
<dbReference type="GO" id="GO:0006508">
    <property type="term" value="P:proteolysis"/>
    <property type="evidence" value="ECO:0007669"/>
    <property type="project" value="UniProtKB-KW"/>
</dbReference>
<keyword evidence="10" id="KW-1185">Reference proteome</keyword>
<dbReference type="InterPro" id="IPR001972">
    <property type="entry name" value="Stomatin_HflK_fam"/>
</dbReference>
<keyword evidence="5" id="KW-0472">Membrane</keyword>
<evidence type="ECO:0000256" key="2">
    <source>
        <dbReference type="ARBA" id="ARBA00007862"/>
    </source>
</evidence>
<dbReference type="GO" id="GO:0008233">
    <property type="term" value="F:peptidase activity"/>
    <property type="evidence" value="ECO:0007669"/>
    <property type="project" value="UniProtKB-KW"/>
</dbReference>
<dbReference type="InterPro" id="IPR010200">
    <property type="entry name" value="HflC"/>
</dbReference>
<protein>
    <recommendedName>
        <fullName evidence="6">Protein HflC</fullName>
    </recommendedName>
</protein>
<sequence>MRSPVIGGVLAVLGVIALLVVYSSAFIVYQTQQALVLRLGEPLEPITRPGLHWKMPLIDSVVYLDNRILDLENPSQEVIASDQKRLVVDAFARYRIVNPLRFYQSVGTVQGANSRLSTVLNSSLRRVLGENTFTTVVRDERENLMRQIGEQVNREARNFGIDVVDVRIRRADLPEANSQAVFQRMQTERQREAAEIRAQGNEAAQRTRARAEREATIVVAEATSKGEQLRGEGDAERNRIFADAFGRDPDFFAFYRSMQAYEASMKTGDTRMLVSPDSSFFRYFRDPAGAASPAPPPARPAPAN</sequence>
<feature type="region of interest" description="Disordered" evidence="7">
    <location>
        <begin position="284"/>
        <end position="304"/>
    </location>
</feature>
<accession>A0A3L7AKF7</accession>
<evidence type="ECO:0000256" key="4">
    <source>
        <dbReference type="ARBA" id="ARBA00022989"/>
    </source>
</evidence>
<evidence type="ECO:0000313" key="9">
    <source>
        <dbReference type="EMBL" id="RLP80475.1"/>
    </source>
</evidence>
<dbReference type="PANTHER" id="PTHR42911">
    <property type="entry name" value="MODULATOR OF FTSH PROTEASE HFLC"/>
    <property type="match status" value="1"/>
</dbReference>
<evidence type="ECO:0000313" key="10">
    <source>
        <dbReference type="Proteomes" id="UP000269692"/>
    </source>
</evidence>